<dbReference type="PROSITE" id="PS50994">
    <property type="entry name" value="INTEGRASE"/>
    <property type="match status" value="1"/>
</dbReference>
<dbReference type="GO" id="GO:0003676">
    <property type="term" value="F:nucleic acid binding"/>
    <property type="evidence" value="ECO:0007669"/>
    <property type="project" value="InterPro"/>
</dbReference>
<evidence type="ECO:0000313" key="2">
    <source>
        <dbReference type="EMBL" id="AHZ46189.1"/>
    </source>
</evidence>
<feature type="domain" description="Integrase catalytic" evidence="1">
    <location>
        <begin position="148"/>
        <end position="337"/>
    </location>
</feature>
<gene>
    <name evidence="2" type="ORF">1e3</name>
</gene>
<reference evidence="2" key="1">
    <citation type="submission" date="2014-02" db="EMBL/GenBank/DDBJ databases">
        <title>Screening of novel PKS from marine sediment.</title>
        <authorList>
            <person name="Xie F."/>
            <person name="Fu C."/>
            <person name="Dai H."/>
            <person name="Zhang L."/>
        </authorList>
    </citation>
    <scope>NUCLEOTIDE SEQUENCE</scope>
</reference>
<dbReference type="InterPro" id="IPR001584">
    <property type="entry name" value="Integrase_cat-core"/>
</dbReference>
<proteinExistence type="predicted"/>
<dbReference type="InterPro" id="IPR036397">
    <property type="entry name" value="RNaseH_sf"/>
</dbReference>
<name>A0A059TYF9_9BACT</name>
<organism evidence="2">
    <name type="scientific">uncultured bacterium N27-1E</name>
    <dbReference type="NCBI Taxonomy" id="1497526"/>
    <lineage>
        <taxon>Bacteria</taxon>
        <taxon>environmental samples</taxon>
    </lineage>
</organism>
<dbReference type="GO" id="GO:0015074">
    <property type="term" value="P:DNA integration"/>
    <property type="evidence" value="ECO:0007669"/>
    <property type="project" value="InterPro"/>
</dbReference>
<protein>
    <submittedName>
        <fullName evidence="2">Integrase</fullName>
    </submittedName>
</protein>
<accession>A0A059TYF9</accession>
<dbReference type="SUPFAM" id="SSF53098">
    <property type="entry name" value="Ribonuclease H-like"/>
    <property type="match status" value="1"/>
</dbReference>
<sequence length="362" mass="42533">MMTSIFALAVAVFGSFFRGKHALVLENLALRQQLAVYKRVKKRPRLRSTDRAFWVWLSKLWDGWKTPLILVRPETVIRWHRQGFKLYWRRKSRTRNIGRPAIPRKHIDFIRRMSADNPSWGEDKIFEELDLKFGIKHSTSTIRKYMVKRRSPGDRQTWRTFIKNHGREIFACDFMTQHTALFAVIYVFVVMELNTRRIVHVNVTMHPSLPWVKRQIRDLSAFDRSPRFLLHDNDGIFGQFGHPKKGSKGKHYRCHLDLWLDEVLEIKGLPTPYRAPNANAHLERFHRTLREDALNQFIFLCEDHVRGVAREFVAFYNGARPSQATHAIPEPYSELQQPPPKNGRLIALPVLGGIQHDYRLAA</sequence>
<dbReference type="Pfam" id="PF13683">
    <property type="entry name" value="rve_3"/>
    <property type="match status" value="1"/>
</dbReference>
<dbReference type="EMBL" id="KJ508014">
    <property type="protein sequence ID" value="AHZ46189.1"/>
    <property type="molecule type" value="Genomic_DNA"/>
</dbReference>
<dbReference type="InterPro" id="IPR012337">
    <property type="entry name" value="RNaseH-like_sf"/>
</dbReference>
<dbReference type="Gene3D" id="3.30.420.10">
    <property type="entry name" value="Ribonuclease H-like superfamily/Ribonuclease H"/>
    <property type="match status" value="1"/>
</dbReference>
<evidence type="ECO:0000259" key="1">
    <source>
        <dbReference type="PROSITE" id="PS50994"/>
    </source>
</evidence>
<dbReference type="AlphaFoldDB" id="A0A059TYF9"/>